<evidence type="ECO:0000256" key="8">
    <source>
        <dbReference type="ARBA" id="ARBA00047899"/>
    </source>
</evidence>
<dbReference type="FunFam" id="1.10.510.10:FF:000499">
    <property type="entry name" value="Serine/threonine-protein kinase KIC1"/>
    <property type="match status" value="1"/>
</dbReference>
<evidence type="ECO:0000259" key="12">
    <source>
        <dbReference type="PROSITE" id="PS50011"/>
    </source>
</evidence>
<dbReference type="PANTHER" id="PTHR48012:SF2">
    <property type="entry name" value="STERILE20-LIKE KINASE, ISOFORM B"/>
    <property type="match status" value="1"/>
</dbReference>
<name>D8M465_BLAHO</name>
<dbReference type="GO" id="GO:0005524">
    <property type="term" value="F:ATP binding"/>
    <property type="evidence" value="ECO:0007669"/>
    <property type="project" value="UniProtKB-UniRule"/>
</dbReference>
<keyword evidence="4" id="KW-0808">Transferase</keyword>
<proteinExistence type="inferred from homology"/>
<evidence type="ECO:0000256" key="7">
    <source>
        <dbReference type="ARBA" id="ARBA00022840"/>
    </source>
</evidence>
<dbReference type="InterPro" id="IPR017441">
    <property type="entry name" value="Protein_kinase_ATP_BS"/>
</dbReference>
<sequence length="484" mass="54152">MAAQTNPEDIFEIQERIGEGSYGSVFKAMHKFTKRIVAIKIIPVESELEELMNEISILKSCRFDYVVRYYGSYYKDNDLWIVMEYCGGGSLSDLIMKGKFHLKEEEICYVMSEMLLGVAYLHEQKKIHRDIKSGNILLTEKGVAKLADFGVSAQLDNTLSKRKTVIGTPFWMAPEIIEETSYSFKADIWSLGITAIELAEGVPPYSDIPPMRAIFLIPNRPPPHLKNESAWSPEFNDFIKQCLTKNPEKRPSAAQLLEHPFVSATVKKLRHSHGNSQTMQNMVKRLRELKAKYKSEKRPPKPRPVINPDKHGVNDTLVPPDAPRPVDLTVLKRPDAAKPPSPPDAPPKLPIELGNVGNVGNVGNAAMPKPAARVSVRPPTPLPPGGIHRVGFQRPAQRSGILGATTHNGGKKVVNLETITAMCLPDINLQRTTNDANLAEWLKYYQLLKTQQQQFKNDLQMLVSSYTTAMQGIIDQMNSLFCVC</sequence>
<dbReference type="RefSeq" id="XP_012896902.1">
    <property type="nucleotide sequence ID" value="XM_013041448.1"/>
</dbReference>
<evidence type="ECO:0000256" key="6">
    <source>
        <dbReference type="ARBA" id="ARBA00022777"/>
    </source>
</evidence>
<feature type="region of interest" description="Disordered" evidence="11">
    <location>
        <begin position="292"/>
        <end position="324"/>
    </location>
</feature>
<protein>
    <recommendedName>
        <fullName evidence="2">non-specific serine/threonine protein kinase</fullName>
        <ecNumber evidence="2">2.7.11.1</ecNumber>
    </recommendedName>
</protein>
<dbReference type="InterPro" id="IPR011009">
    <property type="entry name" value="Kinase-like_dom_sf"/>
</dbReference>
<dbReference type="OMA" id="ETITAMC"/>
<comment type="similarity">
    <text evidence="1">Belongs to the protein kinase superfamily. STE Ser/Thr protein kinase family. STE20 subfamily.</text>
</comment>
<feature type="binding site" evidence="10">
    <location>
        <position position="40"/>
    </location>
    <ligand>
        <name>ATP</name>
        <dbReference type="ChEBI" id="CHEBI:30616"/>
    </ligand>
</feature>
<evidence type="ECO:0000256" key="1">
    <source>
        <dbReference type="ARBA" id="ARBA00008874"/>
    </source>
</evidence>
<keyword evidence="6" id="KW-0418">Kinase</keyword>
<dbReference type="Pfam" id="PF00069">
    <property type="entry name" value="Pkinase"/>
    <property type="match status" value="1"/>
</dbReference>
<comment type="catalytic activity">
    <reaction evidence="8">
        <text>L-threonyl-[protein] + ATP = O-phospho-L-threonyl-[protein] + ADP + H(+)</text>
        <dbReference type="Rhea" id="RHEA:46608"/>
        <dbReference type="Rhea" id="RHEA-COMP:11060"/>
        <dbReference type="Rhea" id="RHEA-COMP:11605"/>
        <dbReference type="ChEBI" id="CHEBI:15378"/>
        <dbReference type="ChEBI" id="CHEBI:30013"/>
        <dbReference type="ChEBI" id="CHEBI:30616"/>
        <dbReference type="ChEBI" id="CHEBI:61977"/>
        <dbReference type="ChEBI" id="CHEBI:456216"/>
        <dbReference type="EC" id="2.7.11.1"/>
    </reaction>
</comment>
<dbReference type="SUPFAM" id="SSF56112">
    <property type="entry name" value="Protein kinase-like (PK-like)"/>
    <property type="match status" value="1"/>
</dbReference>
<dbReference type="OrthoDB" id="8693905at2759"/>
<comment type="catalytic activity">
    <reaction evidence="9">
        <text>L-seryl-[protein] + ATP = O-phospho-L-seryl-[protein] + ADP + H(+)</text>
        <dbReference type="Rhea" id="RHEA:17989"/>
        <dbReference type="Rhea" id="RHEA-COMP:9863"/>
        <dbReference type="Rhea" id="RHEA-COMP:11604"/>
        <dbReference type="ChEBI" id="CHEBI:15378"/>
        <dbReference type="ChEBI" id="CHEBI:29999"/>
        <dbReference type="ChEBI" id="CHEBI:30616"/>
        <dbReference type="ChEBI" id="CHEBI:83421"/>
        <dbReference type="ChEBI" id="CHEBI:456216"/>
        <dbReference type="EC" id="2.7.11.1"/>
    </reaction>
</comment>
<dbReference type="EC" id="2.7.11.1" evidence="2"/>
<dbReference type="EMBL" id="FN668651">
    <property type="protein sequence ID" value="CBK22854.2"/>
    <property type="molecule type" value="Genomic_DNA"/>
</dbReference>
<dbReference type="InterPro" id="IPR050629">
    <property type="entry name" value="STE20/SPS1-PAK"/>
</dbReference>
<gene>
    <name evidence="13" type="ORF">GSBLH_T00002438001</name>
</gene>
<dbReference type="GO" id="GO:0005737">
    <property type="term" value="C:cytoplasm"/>
    <property type="evidence" value="ECO:0007669"/>
    <property type="project" value="TreeGrafter"/>
</dbReference>
<organism evidence="13">
    <name type="scientific">Blastocystis hominis</name>
    <dbReference type="NCBI Taxonomy" id="12968"/>
    <lineage>
        <taxon>Eukaryota</taxon>
        <taxon>Sar</taxon>
        <taxon>Stramenopiles</taxon>
        <taxon>Bigyra</taxon>
        <taxon>Opalozoa</taxon>
        <taxon>Opalinata</taxon>
        <taxon>Blastocystidae</taxon>
        <taxon>Blastocystis</taxon>
    </lineage>
</organism>
<evidence type="ECO:0000256" key="5">
    <source>
        <dbReference type="ARBA" id="ARBA00022741"/>
    </source>
</evidence>
<dbReference type="Gene3D" id="1.10.510.10">
    <property type="entry name" value="Transferase(Phosphotransferase) domain 1"/>
    <property type="match status" value="1"/>
</dbReference>
<reference evidence="13" key="1">
    <citation type="submission" date="2010-02" db="EMBL/GenBank/DDBJ databases">
        <title>Sequencing and annotation of the Blastocystis hominis genome.</title>
        <authorList>
            <person name="Wincker P."/>
        </authorList>
    </citation>
    <scope>NUCLEOTIDE SEQUENCE</scope>
    <source>
        <strain evidence="13">Singapore isolate B</strain>
    </source>
</reference>
<dbReference type="PROSITE" id="PS00107">
    <property type="entry name" value="PROTEIN_KINASE_ATP"/>
    <property type="match status" value="1"/>
</dbReference>
<dbReference type="InterPro" id="IPR000719">
    <property type="entry name" value="Prot_kinase_dom"/>
</dbReference>
<feature type="domain" description="Protein kinase" evidence="12">
    <location>
        <begin position="11"/>
        <end position="262"/>
    </location>
</feature>
<dbReference type="GeneID" id="24919608"/>
<evidence type="ECO:0000256" key="10">
    <source>
        <dbReference type="PROSITE-ProRule" id="PRU10141"/>
    </source>
</evidence>
<dbReference type="Proteomes" id="UP000008312">
    <property type="component" value="Unassembled WGS sequence"/>
</dbReference>
<evidence type="ECO:0000256" key="3">
    <source>
        <dbReference type="ARBA" id="ARBA00022527"/>
    </source>
</evidence>
<keyword evidence="5 10" id="KW-0547">Nucleotide-binding</keyword>
<keyword evidence="3" id="KW-0723">Serine/threonine-protein kinase</keyword>
<evidence type="ECO:0000313" key="14">
    <source>
        <dbReference type="Proteomes" id="UP000008312"/>
    </source>
</evidence>
<evidence type="ECO:0000256" key="2">
    <source>
        <dbReference type="ARBA" id="ARBA00012513"/>
    </source>
</evidence>
<keyword evidence="7 10" id="KW-0067">ATP-binding</keyword>
<dbReference type="AlphaFoldDB" id="D8M465"/>
<accession>D8M465</accession>
<dbReference type="CDD" id="cd06612">
    <property type="entry name" value="STKc_MST1_2"/>
    <property type="match status" value="1"/>
</dbReference>
<evidence type="ECO:0000256" key="4">
    <source>
        <dbReference type="ARBA" id="ARBA00022679"/>
    </source>
</evidence>
<dbReference type="InParanoid" id="D8M465"/>
<evidence type="ECO:0000313" key="13">
    <source>
        <dbReference type="EMBL" id="CBK22854.2"/>
    </source>
</evidence>
<evidence type="ECO:0000256" key="11">
    <source>
        <dbReference type="SAM" id="MobiDB-lite"/>
    </source>
</evidence>
<dbReference type="PROSITE" id="PS50011">
    <property type="entry name" value="PROTEIN_KINASE_DOM"/>
    <property type="match status" value="1"/>
</dbReference>
<dbReference type="SMART" id="SM00220">
    <property type="entry name" value="S_TKc"/>
    <property type="match status" value="1"/>
</dbReference>
<evidence type="ECO:0000256" key="9">
    <source>
        <dbReference type="ARBA" id="ARBA00048679"/>
    </source>
</evidence>
<dbReference type="PANTHER" id="PTHR48012">
    <property type="entry name" value="STERILE20-LIKE KINASE, ISOFORM B-RELATED"/>
    <property type="match status" value="1"/>
</dbReference>
<keyword evidence="14" id="KW-1185">Reference proteome</keyword>
<dbReference type="GO" id="GO:0004674">
    <property type="term" value="F:protein serine/threonine kinase activity"/>
    <property type="evidence" value="ECO:0007669"/>
    <property type="project" value="UniProtKB-KW"/>
</dbReference>